<keyword evidence="3" id="KW-1185">Reference proteome</keyword>
<dbReference type="PANTHER" id="PTHR30006">
    <property type="entry name" value="THIAMINE-BINDING PERIPLASMIC PROTEIN-RELATED"/>
    <property type="match status" value="1"/>
</dbReference>
<dbReference type="PANTHER" id="PTHR30006:SF2">
    <property type="entry name" value="ABC TRANSPORTER SUBSTRATE-BINDING PROTEIN"/>
    <property type="match status" value="1"/>
</dbReference>
<keyword evidence="1" id="KW-0732">Signal</keyword>
<organism evidence="2 3">
    <name type="scientific">Clostridium porci</name>
    <dbReference type="NCBI Taxonomy" id="2605778"/>
    <lineage>
        <taxon>Bacteria</taxon>
        <taxon>Bacillati</taxon>
        <taxon>Bacillota</taxon>
        <taxon>Clostridia</taxon>
        <taxon>Eubacteriales</taxon>
        <taxon>Clostridiaceae</taxon>
        <taxon>Clostridium</taxon>
    </lineage>
</organism>
<dbReference type="AlphaFoldDB" id="A0A7X2TDZ7"/>
<proteinExistence type="predicted"/>
<dbReference type="Gene3D" id="3.40.190.10">
    <property type="entry name" value="Periplasmic binding protein-like II"/>
    <property type="match status" value="2"/>
</dbReference>
<gene>
    <name evidence="2" type="ORF">FYJ39_12915</name>
</gene>
<dbReference type="GO" id="GO:0030975">
    <property type="term" value="F:thiamine binding"/>
    <property type="evidence" value="ECO:0007669"/>
    <property type="project" value="TreeGrafter"/>
</dbReference>
<dbReference type="GO" id="GO:0015888">
    <property type="term" value="P:thiamine transport"/>
    <property type="evidence" value="ECO:0007669"/>
    <property type="project" value="TreeGrafter"/>
</dbReference>
<dbReference type="SUPFAM" id="SSF53850">
    <property type="entry name" value="Periplasmic binding protein-like II"/>
    <property type="match status" value="1"/>
</dbReference>
<evidence type="ECO:0000313" key="2">
    <source>
        <dbReference type="EMBL" id="MSS37451.1"/>
    </source>
</evidence>
<accession>A0A7X2TDZ7</accession>
<dbReference type="Pfam" id="PF13343">
    <property type="entry name" value="SBP_bac_6"/>
    <property type="match status" value="1"/>
</dbReference>
<dbReference type="Proteomes" id="UP000429958">
    <property type="component" value="Unassembled WGS sequence"/>
</dbReference>
<comment type="caution">
    <text evidence="2">The sequence shown here is derived from an EMBL/GenBank/DDBJ whole genome shotgun (WGS) entry which is preliminary data.</text>
</comment>
<dbReference type="PROSITE" id="PS51257">
    <property type="entry name" value="PROKAR_LIPOPROTEIN"/>
    <property type="match status" value="1"/>
</dbReference>
<dbReference type="RefSeq" id="WP_154472897.1">
    <property type="nucleotide sequence ID" value="NZ_VUMD01000011.1"/>
</dbReference>
<protein>
    <submittedName>
        <fullName evidence="2">Extracellular solute-binding protein</fullName>
    </submittedName>
</protein>
<dbReference type="GO" id="GO:0030288">
    <property type="term" value="C:outer membrane-bounded periplasmic space"/>
    <property type="evidence" value="ECO:0007669"/>
    <property type="project" value="TreeGrafter"/>
</dbReference>
<sequence length="367" mass="40436">MRKGIGSLMLAATLAVSLLTGCKRGSVQTDATKEIAKAEETGGVSEGTKDNSKAGEGIVVYTNSGSDGRDEWLTNKAKEAGFEVQVVSLGASEMSERMIAEKNNSLCDVVFGLNSIEYEKLKANELIQTWKPDWVDGVDAELIDTDGYYYPVTITPLLLIGNADFKDMPSDWTDLVKDKYKNKYQIHGLGGGTGKTIFASIISRYADEEGELGISDEGWEIAEKYLGNAHRIASGEDNIGQVINGAYPLSMHWGSGVLAEEKARNYDFQIMTPEVGEPFVVESVAITKGTKKYDDCVDFLNWLGSSEVQLQWSDRFGTIPCQKEALLGASDDVKAFMEHLKAQDLDWEFISKNIDAWVEKAELEYVR</sequence>
<evidence type="ECO:0000256" key="1">
    <source>
        <dbReference type="ARBA" id="ARBA00022729"/>
    </source>
</evidence>
<evidence type="ECO:0000313" key="3">
    <source>
        <dbReference type="Proteomes" id="UP000429958"/>
    </source>
</evidence>
<dbReference type="EMBL" id="VUMD01000011">
    <property type="protein sequence ID" value="MSS37451.1"/>
    <property type="molecule type" value="Genomic_DNA"/>
</dbReference>
<dbReference type="GO" id="GO:0030976">
    <property type="term" value="F:thiamine pyrophosphate binding"/>
    <property type="evidence" value="ECO:0007669"/>
    <property type="project" value="TreeGrafter"/>
</dbReference>
<reference evidence="2 3" key="1">
    <citation type="submission" date="2019-08" db="EMBL/GenBank/DDBJ databases">
        <title>In-depth cultivation of the pig gut microbiome towards novel bacterial diversity and tailored functional studies.</title>
        <authorList>
            <person name="Wylensek D."/>
            <person name="Hitch T.C.A."/>
            <person name="Clavel T."/>
        </authorList>
    </citation>
    <scope>NUCLEOTIDE SEQUENCE [LARGE SCALE GENOMIC DNA]</scope>
    <source>
        <strain evidence="2 3">WCA-389-WT-23D1</strain>
    </source>
</reference>
<name>A0A7X2TDZ7_9CLOT</name>